<dbReference type="PANTHER" id="PTHR22926">
    <property type="entry name" value="PHOSPHO-N-ACETYLMURAMOYL-PENTAPEPTIDE-TRANSFERASE"/>
    <property type="match status" value="1"/>
</dbReference>
<keyword evidence="4 8" id="KW-0812">Transmembrane</keyword>
<feature type="transmembrane region" description="Helical" evidence="8">
    <location>
        <begin position="230"/>
        <end position="253"/>
    </location>
</feature>
<keyword evidence="3" id="KW-0808">Transferase</keyword>
<dbReference type="PANTHER" id="PTHR22926:SF3">
    <property type="entry name" value="UNDECAPRENYL-PHOSPHATE ALPHA-N-ACETYLGLUCOSAMINYL 1-PHOSPHATE TRANSFERASE"/>
    <property type="match status" value="1"/>
</dbReference>
<feature type="transmembrane region" description="Helical" evidence="8">
    <location>
        <begin position="171"/>
        <end position="187"/>
    </location>
</feature>
<feature type="transmembrane region" description="Helical" evidence="8">
    <location>
        <begin position="193"/>
        <end position="210"/>
    </location>
</feature>
<evidence type="ECO:0000313" key="10">
    <source>
        <dbReference type="Proteomes" id="UP000334019"/>
    </source>
</evidence>
<comment type="subcellular location">
    <subcellularLocation>
        <location evidence="1">Cell membrane</location>
        <topology evidence="1">Multi-pass membrane protein</topology>
    </subcellularLocation>
</comment>
<keyword evidence="2" id="KW-1003">Cell membrane</keyword>
<feature type="transmembrane region" description="Helical" evidence="8">
    <location>
        <begin position="80"/>
        <end position="96"/>
    </location>
</feature>
<keyword evidence="6 8" id="KW-0472">Membrane</keyword>
<comment type="cofactor">
    <cofactor evidence="7">
        <name>Mg(2+)</name>
        <dbReference type="ChEBI" id="CHEBI:18420"/>
    </cofactor>
</comment>
<dbReference type="Pfam" id="PF00953">
    <property type="entry name" value="Glycos_transf_4"/>
    <property type="match status" value="1"/>
</dbReference>
<evidence type="ECO:0008006" key="11">
    <source>
        <dbReference type="Google" id="ProtNLM"/>
    </source>
</evidence>
<keyword evidence="7" id="KW-0460">Magnesium</keyword>
<organism evidence="9 10">
    <name type="scientific">Actinomarinicola tropica</name>
    <dbReference type="NCBI Taxonomy" id="2789776"/>
    <lineage>
        <taxon>Bacteria</taxon>
        <taxon>Bacillati</taxon>
        <taxon>Actinomycetota</taxon>
        <taxon>Acidimicrobiia</taxon>
        <taxon>Acidimicrobiales</taxon>
        <taxon>Iamiaceae</taxon>
        <taxon>Actinomarinicola</taxon>
    </lineage>
</organism>
<dbReference type="GO" id="GO:0005886">
    <property type="term" value="C:plasma membrane"/>
    <property type="evidence" value="ECO:0007669"/>
    <property type="project" value="UniProtKB-SubCell"/>
</dbReference>
<accession>A0A5Q2RLB9</accession>
<evidence type="ECO:0000256" key="4">
    <source>
        <dbReference type="ARBA" id="ARBA00022692"/>
    </source>
</evidence>
<dbReference type="KEGG" id="atq:GH723_09045"/>
<dbReference type="GO" id="GO:0044038">
    <property type="term" value="P:cell wall macromolecule biosynthetic process"/>
    <property type="evidence" value="ECO:0007669"/>
    <property type="project" value="TreeGrafter"/>
</dbReference>
<keyword evidence="10" id="KW-1185">Reference proteome</keyword>
<dbReference type="Proteomes" id="UP000334019">
    <property type="component" value="Chromosome"/>
</dbReference>
<feature type="transmembrane region" description="Helical" evidence="8">
    <location>
        <begin position="46"/>
        <end position="68"/>
    </location>
</feature>
<evidence type="ECO:0000256" key="7">
    <source>
        <dbReference type="PIRSR" id="PIRSR600715-1"/>
    </source>
</evidence>
<feature type="binding site" evidence="7">
    <location>
        <position position="162"/>
    </location>
    <ligand>
        <name>Mg(2+)</name>
        <dbReference type="ChEBI" id="CHEBI:18420"/>
    </ligand>
</feature>
<gene>
    <name evidence="9" type="ORF">GH723_09045</name>
</gene>
<dbReference type="GO" id="GO:0046872">
    <property type="term" value="F:metal ion binding"/>
    <property type="evidence" value="ECO:0007669"/>
    <property type="project" value="UniProtKB-KW"/>
</dbReference>
<keyword evidence="7" id="KW-0479">Metal-binding</keyword>
<dbReference type="EMBL" id="CP045851">
    <property type="protein sequence ID" value="QGG95226.1"/>
    <property type="molecule type" value="Genomic_DNA"/>
</dbReference>
<proteinExistence type="predicted"/>
<sequence>MTAVVLALVIAALSAALVWRLAAPVFDHPTLARRNVRGIDVPTAGGVVLVLALLPPLAVASVILRLVAEPDSVLPEMHEAFTVVAIVSVFAVLGLVDDLLAQGEDRGFRGHLGALYRGRLTTGGIKLLGGGLAAVALTATDGPLWEWVVAAGVVALATNTANLFDRAPGRVTKIAVAALVVLLVTAAPDERWLVGPAAAVVGAALGLLVAELRESVMLGDTGANPIGAVLGLAVVATTGPWTQLAVLVVLLALNLVSERISFSAVIDRTPALRWLDQLGRRPMT</sequence>
<protein>
    <recommendedName>
        <fullName evidence="11">Glycosyl transferase family 4</fullName>
    </recommendedName>
</protein>
<evidence type="ECO:0000256" key="5">
    <source>
        <dbReference type="ARBA" id="ARBA00022989"/>
    </source>
</evidence>
<evidence type="ECO:0000256" key="2">
    <source>
        <dbReference type="ARBA" id="ARBA00022475"/>
    </source>
</evidence>
<dbReference type="RefSeq" id="WP_153759334.1">
    <property type="nucleotide sequence ID" value="NZ_CP045851.1"/>
</dbReference>
<keyword evidence="5 8" id="KW-1133">Transmembrane helix</keyword>
<evidence type="ECO:0000313" key="9">
    <source>
        <dbReference type="EMBL" id="QGG95226.1"/>
    </source>
</evidence>
<feature type="transmembrane region" description="Helical" evidence="8">
    <location>
        <begin position="144"/>
        <end position="164"/>
    </location>
</feature>
<dbReference type="GO" id="GO:0016780">
    <property type="term" value="F:phosphotransferase activity, for other substituted phosphate groups"/>
    <property type="evidence" value="ECO:0007669"/>
    <property type="project" value="InterPro"/>
</dbReference>
<reference evidence="9 10" key="1">
    <citation type="submission" date="2019-11" db="EMBL/GenBank/DDBJ databases">
        <authorList>
            <person name="He Y."/>
        </authorList>
    </citation>
    <scope>NUCLEOTIDE SEQUENCE [LARGE SCALE GENOMIC DNA]</scope>
    <source>
        <strain evidence="9 10">SCSIO 58843</strain>
    </source>
</reference>
<evidence type="ECO:0000256" key="8">
    <source>
        <dbReference type="SAM" id="Phobius"/>
    </source>
</evidence>
<evidence type="ECO:0000256" key="1">
    <source>
        <dbReference type="ARBA" id="ARBA00004651"/>
    </source>
</evidence>
<dbReference type="InterPro" id="IPR000715">
    <property type="entry name" value="Glycosyl_transferase_4"/>
</dbReference>
<evidence type="ECO:0000256" key="3">
    <source>
        <dbReference type="ARBA" id="ARBA00022679"/>
    </source>
</evidence>
<name>A0A5Q2RLB9_9ACTN</name>
<feature type="binding site" evidence="7">
    <location>
        <position position="220"/>
    </location>
    <ligand>
        <name>Mg(2+)</name>
        <dbReference type="ChEBI" id="CHEBI:18420"/>
    </ligand>
</feature>
<dbReference type="AlphaFoldDB" id="A0A5Q2RLB9"/>
<dbReference type="GO" id="GO:0071555">
    <property type="term" value="P:cell wall organization"/>
    <property type="evidence" value="ECO:0007669"/>
    <property type="project" value="TreeGrafter"/>
</dbReference>
<evidence type="ECO:0000256" key="6">
    <source>
        <dbReference type="ARBA" id="ARBA00023136"/>
    </source>
</evidence>